<feature type="transmembrane region" description="Helical" evidence="6">
    <location>
        <begin position="12"/>
        <end position="30"/>
    </location>
</feature>
<organism evidence="7 8">
    <name type="scientific">Diplocloster modestus</name>
    <dbReference type="NCBI Taxonomy" id="2850322"/>
    <lineage>
        <taxon>Bacteria</taxon>
        <taxon>Bacillati</taxon>
        <taxon>Bacillota</taxon>
        <taxon>Clostridia</taxon>
        <taxon>Lachnospirales</taxon>
        <taxon>Lachnospiraceae</taxon>
        <taxon>Diplocloster</taxon>
    </lineage>
</organism>
<dbReference type="PANTHER" id="PTHR32196">
    <property type="entry name" value="ABC TRANSPORTER PERMEASE PROTEIN YPHD-RELATED-RELATED"/>
    <property type="match status" value="1"/>
</dbReference>
<accession>A0ABS6K276</accession>
<evidence type="ECO:0000313" key="7">
    <source>
        <dbReference type="EMBL" id="MBU9724777.1"/>
    </source>
</evidence>
<evidence type="ECO:0000256" key="6">
    <source>
        <dbReference type="SAM" id="Phobius"/>
    </source>
</evidence>
<feature type="transmembrane region" description="Helical" evidence="6">
    <location>
        <begin position="42"/>
        <end position="60"/>
    </location>
</feature>
<dbReference type="RefSeq" id="WP_158352704.1">
    <property type="nucleotide sequence ID" value="NZ_JAHQCX010000001.1"/>
</dbReference>
<evidence type="ECO:0000256" key="4">
    <source>
        <dbReference type="ARBA" id="ARBA00022989"/>
    </source>
</evidence>
<evidence type="ECO:0008006" key="9">
    <source>
        <dbReference type="Google" id="ProtNLM"/>
    </source>
</evidence>
<feature type="transmembrane region" description="Helical" evidence="6">
    <location>
        <begin position="93"/>
        <end position="114"/>
    </location>
</feature>
<feature type="transmembrane region" description="Helical" evidence="6">
    <location>
        <begin position="152"/>
        <end position="174"/>
    </location>
</feature>
<evidence type="ECO:0000256" key="5">
    <source>
        <dbReference type="ARBA" id="ARBA00023136"/>
    </source>
</evidence>
<sequence>MSKKIAYKAKNILIAVAIPLILYIVLLLAAPQAMGDTQIFGILRQAMLPAILAWGVAFACKLGLWHFAAGANVITGIILGAGIANRLGGGNALIAISIILMCTLIGLLCGLIYVWIKVPSIISTVGCMLILESVSALAWGGGGVSVDKSYGIFNGNVVVIACTVICCLIAYFVYSRTKYGFNLKAVASDIKVAEQQGIDVRKVKVISFVLVGLFSGFYGVLTLGRSFVQNPTTNMGSMDMVFNAIMCFFVAAAIEKRINLIAGVFIGAVTVQLIKFGIVAIGISGQFNNAAVAIALLVFCAISSESGPMLKLRSKLRVSFDRSRA</sequence>
<dbReference type="Proteomes" id="UP001314681">
    <property type="component" value="Unassembled WGS sequence"/>
</dbReference>
<keyword evidence="4 6" id="KW-1133">Transmembrane helix</keyword>
<dbReference type="InterPro" id="IPR001851">
    <property type="entry name" value="ABC_transp_permease"/>
</dbReference>
<dbReference type="Pfam" id="PF02653">
    <property type="entry name" value="BPD_transp_2"/>
    <property type="match status" value="1"/>
</dbReference>
<feature type="transmembrane region" description="Helical" evidence="6">
    <location>
        <begin position="261"/>
        <end position="284"/>
    </location>
</feature>
<dbReference type="EMBL" id="JAHQCX010000001">
    <property type="protein sequence ID" value="MBU9724777.1"/>
    <property type="molecule type" value="Genomic_DNA"/>
</dbReference>
<feature type="transmembrane region" description="Helical" evidence="6">
    <location>
        <begin position="121"/>
        <end position="140"/>
    </location>
</feature>
<evidence type="ECO:0000256" key="2">
    <source>
        <dbReference type="ARBA" id="ARBA00022475"/>
    </source>
</evidence>
<evidence type="ECO:0000256" key="1">
    <source>
        <dbReference type="ARBA" id="ARBA00004651"/>
    </source>
</evidence>
<comment type="caution">
    <text evidence="7">The sequence shown here is derived from an EMBL/GenBank/DDBJ whole genome shotgun (WGS) entry which is preliminary data.</text>
</comment>
<name>A0ABS6K276_9FIRM</name>
<reference evidence="7 8" key="1">
    <citation type="submission" date="2021-06" db="EMBL/GenBank/DDBJ databases">
        <title>Description of novel taxa of the family Lachnospiraceae.</title>
        <authorList>
            <person name="Chaplin A.V."/>
            <person name="Sokolova S.R."/>
            <person name="Pikina A.P."/>
            <person name="Korzhanova M."/>
            <person name="Belova V."/>
            <person name="Korostin D."/>
            <person name="Efimov B.A."/>
        </authorList>
    </citation>
    <scope>NUCLEOTIDE SEQUENCE [LARGE SCALE GENOMIC DNA]</scope>
    <source>
        <strain evidence="7 8">ASD4241</strain>
    </source>
</reference>
<keyword evidence="3 6" id="KW-0812">Transmembrane</keyword>
<feature type="transmembrane region" description="Helical" evidence="6">
    <location>
        <begin position="290"/>
        <end position="310"/>
    </location>
</feature>
<keyword evidence="8" id="KW-1185">Reference proteome</keyword>
<keyword evidence="5 6" id="KW-0472">Membrane</keyword>
<protein>
    <recommendedName>
        <fullName evidence="9">ABC transporter permease</fullName>
    </recommendedName>
</protein>
<keyword evidence="2" id="KW-1003">Cell membrane</keyword>
<proteinExistence type="predicted"/>
<feature type="transmembrane region" description="Helical" evidence="6">
    <location>
        <begin position="67"/>
        <end position="87"/>
    </location>
</feature>
<gene>
    <name evidence="7" type="ORF">KTH90_01985</name>
</gene>
<evidence type="ECO:0000256" key="3">
    <source>
        <dbReference type="ARBA" id="ARBA00022692"/>
    </source>
</evidence>
<feature type="transmembrane region" description="Helical" evidence="6">
    <location>
        <begin position="235"/>
        <end position="254"/>
    </location>
</feature>
<evidence type="ECO:0000313" key="8">
    <source>
        <dbReference type="Proteomes" id="UP001314681"/>
    </source>
</evidence>
<feature type="transmembrane region" description="Helical" evidence="6">
    <location>
        <begin position="205"/>
        <end position="223"/>
    </location>
</feature>
<dbReference type="PANTHER" id="PTHR32196:SF69">
    <property type="entry name" value="BRANCHED-CHAIN AMINO ACID TRANSPORT SYSTEM, PERMEASE PROTEIN"/>
    <property type="match status" value="1"/>
</dbReference>
<comment type="subcellular location">
    <subcellularLocation>
        <location evidence="1">Cell membrane</location>
        <topology evidence="1">Multi-pass membrane protein</topology>
    </subcellularLocation>
</comment>